<dbReference type="EMBL" id="CP056071">
    <property type="protein sequence ID" value="UKK02026.2"/>
    <property type="molecule type" value="Genomic_DNA"/>
</dbReference>
<evidence type="ECO:0000259" key="1">
    <source>
        <dbReference type="PROSITE" id="PS51286"/>
    </source>
</evidence>
<dbReference type="Proteomes" id="UP000244811">
    <property type="component" value="Chromosome 2"/>
</dbReference>
<reference evidence="2" key="1">
    <citation type="submission" date="2022-07" db="EMBL/GenBank/DDBJ databases">
        <title>Evaluation of T. orientalis genome assembly methods using nanopore sequencing and analysis of variation between genomes.</title>
        <authorList>
            <person name="Yam J."/>
            <person name="Micallef M.L."/>
            <person name="Liu M."/>
            <person name="Djordjevic S.P."/>
            <person name="Bogema D.R."/>
            <person name="Jenkins C."/>
        </authorList>
    </citation>
    <scope>NUCLEOTIDE SEQUENCE</scope>
    <source>
        <strain evidence="2">Goon Nure</strain>
    </source>
</reference>
<proteinExistence type="predicted"/>
<dbReference type="InterPro" id="IPR013584">
    <property type="entry name" value="RAP"/>
</dbReference>
<protein>
    <recommendedName>
        <fullName evidence="1">RAP domain-containing protein</fullName>
    </recommendedName>
</protein>
<feature type="domain" description="RAP" evidence="1">
    <location>
        <begin position="457"/>
        <end position="520"/>
    </location>
</feature>
<sequence length="557" mass="64232">MSIFYLKNLIPTLRCPNNSINSFKYIELLNLPLFNNLTKYSRINYSHLSFSQNSNSFSDYTFEETTISPGSLDHNNATIEDSIDNGVKSSNTTPNQLNSHPTQLYKLVLDSYNTLDLLSLLRYVEKLHDSNISDAKITTALSSRLLLDLYSVDSARKFGYFFRLLEPSSVLTDEFFKEVVNHIYENKIYPDLGYPRVWVSYFKFLGSNRVYHKPLYNDLIERYIKYLDIQIHNSATADGNKDDNSLNDSVIDECNYKIDRVDIGKGENKLNRRFQESVATVIWCLSICNIRNDKLLSRIIKIVHSFKLETSVLIRILWSLSILKVRLTDVLNNAVETIAKLLEETIDDLSLKRLAHINQLYSILKSLRNSIDPDSGNGNGTVNDVVSEECDEIDRLIQVCKEKLLSQKYPQSGKIISKSQKLVSDFLIRANIPHQLEIITPDLLSIDIRIMLDDEMIALEVDGPTHFLRNIENPELIMKTGPCLFKKELLTRSGYKYTSIPFYNHFDMTNVDTSSEHIKCNEIYEGWDNVKEMDAYYKSILMNSDSEKLRTLLSKYL</sequence>
<name>A0A976QUN4_THEOR</name>
<accession>A0A976QUN4</accession>
<evidence type="ECO:0000313" key="2">
    <source>
        <dbReference type="EMBL" id="UKK02026.2"/>
    </source>
</evidence>
<gene>
    <name evidence="2" type="ORF">MACK_001380</name>
</gene>
<dbReference type="PROSITE" id="PS51286">
    <property type="entry name" value="RAP"/>
    <property type="match status" value="1"/>
</dbReference>
<evidence type="ECO:0000313" key="3">
    <source>
        <dbReference type="Proteomes" id="UP000244811"/>
    </source>
</evidence>
<dbReference type="AlphaFoldDB" id="A0A976QUN4"/>
<organism evidence="2 3">
    <name type="scientific">Theileria orientalis</name>
    <dbReference type="NCBI Taxonomy" id="68886"/>
    <lineage>
        <taxon>Eukaryota</taxon>
        <taxon>Sar</taxon>
        <taxon>Alveolata</taxon>
        <taxon>Apicomplexa</taxon>
        <taxon>Aconoidasida</taxon>
        <taxon>Piroplasmida</taxon>
        <taxon>Theileriidae</taxon>
        <taxon>Theileria</taxon>
    </lineage>
</organism>
<dbReference type="Pfam" id="PF08373">
    <property type="entry name" value="RAP"/>
    <property type="match status" value="1"/>
</dbReference>